<evidence type="ECO:0000256" key="1">
    <source>
        <dbReference type="ARBA" id="ARBA00000900"/>
    </source>
</evidence>
<keyword evidence="14" id="KW-0539">Nucleus</keyword>
<dbReference type="SMART" id="SM00240">
    <property type="entry name" value="FHA"/>
    <property type="match status" value="1"/>
</dbReference>
<evidence type="ECO:0000256" key="10">
    <source>
        <dbReference type="ARBA" id="ARBA00022771"/>
    </source>
</evidence>
<dbReference type="SUPFAM" id="SSF57850">
    <property type="entry name" value="RING/U-box"/>
    <property type="match status" value="1"/>
</dbReference>
<dbReference type="PROSITE" id="PS50006">
    <property type="entry name" value="FHA_DOMAIN"/>
    <property type="match status" value="1"/>
</dbReference>
<feature type="region of interest" description="Disordered" evidence="19">
    <location>
        <begin position="350"/>
        <end position="399"/>
    </location>
</feature>
<dbReference type="SMART" id="SM00184">
    <property type="entry name" value="RING"/>
    <property type="match status" value="1"/>
</dbReference>
<evidence type="ECO:0000256" key="11">
    <source>
        <dbReference type="ARBA" id="ARBA00022776"/>
    </source>
</evidence>
<evidence type="ECO:0000256" key="15">
    <source>
        <dbReference type="ARBA" id="ARBA00023306"/>
    </source>
</evidence>
<comment type="similarity">
    <text evidence="4">Belongs to the CHFR family.</text>
</comment>
<evidence type="ECO:0000313" key="22">
    <source>
        <dbReference type="EMBL" id="KAJ6234606.1"/>
    </source>
</evidence>
<evidence type="ECO:0000256" key="8">
    <source>
        <dbReference type="ARBA" id="ARBA00022679"/>
    </source>
</evidence>
<dbReference type="InterPro" id="IPR017907">
    <property type="entry name" value="Znf_RING_CS"/>
</dbReference>
<name>A0ABQ8XPT5_9EUKA</name>
<proteinExistence type="inferred from homology"/>
<evidence type="ECO:0000256" key="7">
    <source>
        <dbReference type="ARBA" id="ARBA00022618"/>
    </source>
</evidence>
<evidence type="ECO:0000256" key="18">
    <source>
        <dbReference type="PROSITE-ProRule" id="PRU00175"/>
    </source>
</evidence>
<dbReference type="Gene3D" id="3.30.40.140">
    <property type="match status" value="1"/>
</dbReference>
<feature type="compositionally biased region" description="Basic and acidic residues" evidence="19">
    <location>
        <begin position="140"/>
        <end position="162"/>
    </location>
</feature>
<keyword evidence="22" id="KW-0436">Ligase</keyword>
<keyword evidence="11" id="KW-0498">Mitosis</keyword>
<dbReference type="EMBL" id="JAOAOG010000269">
    <property type="protein sequence ID" value="KAJ6234606.1"/>
    <property type="molecule type" value="Genomic_DNA"/>
</dbReference>
<keyword evidence="13" id="KW-0862">Zinc</keyword>
<evidence type="ECO:0000256" key="4">
    <source>
        <dbReference type="ARBA" id="ARBA00005797"/>
    </source>
</evidence>
<evidence type="ECO:0000256" key="17">
    <source>
        <dbReference type="ARBA" id="ARBA00031332"/>
    </source>
</evidence>
<dbReference type="InterPro" id="IPR013083">
    <property type="entry name" value="Znf_RING/FYVE/PHD"/>
</dbReference>
<gene>
    <name evidence="22" type="ORF">M0813_29198</name>
</gene>
<keyword evidence="7" id="KW-0132">Cell division</keyword>
<dbReference type="Pfam" id="PF17979">
    <property type="entry name" value="zf-CRD"/>
    <property type="match status" value="1"/>
</dbReference>
<keyword evidence="12" id="KW-0833">Ubl conjugation pathway</keyword>
<evidence type="ECO:0000313" key="23">
    <source>
        <dbReference type="Proteomes" id="UP001150062"/>
    </source>
</evidence>
<reference evidence="22" key="1">
    <citation type="submission" date="2022-08" db="EMBL/GenBank/DDBJ databases">
        <title>Novel sulfate-reducing endosymbionts in the free-living metamonad Anaeramoeba.</title>
        <authorList>
            <person name="Jerlstrom-Hultqvist J."/>
            <person name="Cepicka I."/>
            <person name="Gallot-Lavallee L."/>
            <person name="Salas-Leiva D."/>
            <person name="Curtis B.A."/>
            <person name="Zahonova K."/>
            <person name="Pipaliya S."/>
            <person name="Dacks J."/>
            <person name="Roger A.J."/>
        </authorList>
    </citation>
    <scope>NUCLEOTIDE SEQUENCE</scope>
    <source>
        <strain evidence="22">Schooner1</strain>
    </source>
</reference>
<dbReference type="PROSITE" id="PS00518">
    <property type="entry name" value="ZF_RING_1"/>
    <property type="match status" value="1"/>
</dbReference>
<feature type="compositionally biased region" description="Acidic residues" evidence="19">
    <location>
        <begin position="250"/>
        <end position="260"/>
    </location>
</feature>
<evidence type="ECO:0000256" key="19">
    <source>
        <dbReference type="SAM" id="MobiDB-lite"/>
    </source>
</evidence>
<feature type="compositionally biased region" description="Basic and acidic residues" evidence="19">
    <location>
        <begin position="211"/>
        <end position="249"/>
    </location>
</feature>
<dbReference type="InterPro" id="IPR052256">
    <property type="entry name" value="E3_ubiquitin-ligase_CHFR"/>
</dbReference>
<sequence>MELTKGDTLPFDDEEEESDEEQQIWCELNSLNPLHDTLLVSGERYSLGRSNTCNVEMEFKWLSNKHFEIVKEQNGKILIYNYGSNGTYVNKKAVPKNESCELKNDDEISLIVPNFRTTKRKQLIKNYIAYTVKILNGEEEKKEKENEKDLNETNPRKRKEIETETESENENENENENEIVPPTSISQEKEEEEKDEQILKRKRTNGQKLPTEVKKNENEEKMEKEQEQEQEQEQQKEQQKEKEKEKEQEQESDSESDEEGIAENFVCSICQDIQYNPISVIPCLHNFCGGCISMWSKKSKKCPMCQGDMSTFSRNHTLKNIIESYLVKHKSKKRDKDELEDLDEQDDILTKNKKEKKKNKSSDSESSSESPSSYSDSNTSDSDSSSGNTPNNNNTNTNNKAVLLKQKCRECLKERNDDNYKCDPKDPKHYLCNACRRPFPKRLPNNGKWVVRCEYCHDYYCNQYWPTGCPMKNGHGALRMVKDQDFKEIPKQSFGGNLVELKYLNDCLEDNEIDMDAFFKKCLEDLDNGTYTNTDMPKFHGMSSKTSMCYKCFQQMKLELVYSYRRHIDKNLLPRTVTRRHDCWYGRNCRTQFTKKQHAENYNHVCEQKKKSGGSSSGGKN</sequence>
<comment type="catalytic activity">
    <reaction evidence="1">
        <text>S-ubiquitinyl-[E2 ubiquitin-conjugating enzyme]-L-cysteine + [acceptor protein]-L-lysine = [E2 ubiquitin-conjugating enzyme]-L-cysteine + N(6)-ubiquitinyl-[acceptor protein]-L-lysine.</text>
        <dbReference type="EC" id="2.3.2.27"/>
    </reaction>
</comment>
<dbReference type="Gene3D" id="2.60.200.20">
    <property type="match status" value="1"/>
</dbReference>
<evidence type="ECO:0000256" key="9">
    <source>
        <dbReference type="ARBA" id="ARBA00022723"/>
    </source>
</evidence>
<accession>A0ABQ8XPT5</accession>
<dbReference type="InterPro" id="IPR000253">
    <property type="entry name" value="FHA_dom"/>
</dbReference>
<dbReference type="InterPro" id="IPR001841">
    <property type="entry name" value="Znf_RING"/>
</dbReference>
<dbReference type="PANTHER" id="PTHR16079">
    <property type="entry name" value="UBIQUITIN LIGASE PROTEIN CHFR"/>
    <property type="match status" value="1"/>
</dbReference>
<evidence type="ECO:0000256" key="16">
    <source>
        <dbReference type="ARBA" id="ARBA00029800"/>
    </source>
</evidence>
<dbReference type="EC" id="2.3.2.27" evidence="5"/>
<keyword evidence="8" id="KW-0808">Transferase</keyword>
<keyword evidence="9" id="KW-0479">Metal-binding</keyword>
<protein>
    <recommendedName>
        <fullName evidence="6">E3 ubiquitin-protein ligase CHFR</fullName>
        <ecNumber evidence="5">2.3.2.27</ecNumber>
    </recommendedName>
    <alternativeName>
        <fullName evidence="17">Checkpoint with forkhead and RING finger domains protein</fullName>
    </alternativeName>
    <alternativeName>
        <fullName evidence="16">RING-type E3 ubiquitin transferase CHFR</fullName>
    </alternativeName>
</protein>
<comment type="pathway">
    <text evidence="3">Protein modification; protein ubiquitination.</text>
</comment>
<evidence type="ECO:0000256" key="3">
    <source>
        <dbReference type="ARBA" id="ARBA00004906"/>
    </source>
</evidence>
<dbReference type="Pfam" id="PF00498">
    <property type="entry name" value="FHA"/>
    <property type="match status" value="1"/>
</dbReference>
<evidence type="ECO:0000259" key="21">
    <source>
        <dbReference type="PROSITE" id="PS50089"/>
    </source>
</evidence>
<dbReference type="Gene3D" id="3.30.40.10">
    <property type="entry name" value="Zinc/RING finger domain, C3HC4 (zinc finger)"/>
    <property type="match status" value="1"/>
</dbReference>
<evidence type="ECO:0000256" key="13">
    <source>
        <dbReference type="ARBA" id="ARBA00022833"/>
    </source>
</evidence>
<evidence type="ECO:0000256" key="12">
    <source>
        <dbReference type="ARBA" id="ARBA00022786"/>
    </source>
</evidence>
<organism evidence="22 23">
    <name type="scientific">Anaeramoeba flamelloides</name>
    <dbReference type="NCBI Taxonomy" id="1746091"/>
    <lineage>
        <taxon>Eukaryota</taxon>
        <taxon>Metamonada</taxon>
        <taxon>Anaeramoebidae</taxon>
        <taxon>Anaeramoeba</taxon>
    </lineage>
</organism>
<feature type="region of interest" description="Disordered" evidence="19">
    <location>
        <begin position="140"/>
        <end position="260"/>
    </location>
</feature>
<keyword evidence="15" id="KW-0131">Cell cycle</keyword>
<comment type="subcellular location">
    <subcellularLocation>
        <location evidence="2">Nucleus</location>
        <location evidence="2">PML body</location>
    </subcellularLocation>
</comment>
<dbReference type="Pfam" id="PF13923">
    <property type="entry name" value="zf-C3HC4_2"/>
    <property type="match status" value="1"/>
</dbReference>
<feature type="compositionally biased region" description="Low complexity" evidence="19">
    <location>
        <begin position="364"/>
        <end position="399"/>
    </location>
</feature>
<dbReference type="InterPro" id="IPR040909">
    <property type="entry name" value="CHFR_Znf-CRD"/>
</dbReference>
<keyword evidence="10 18" id="KW-0863">Zinc-finger</keyword>
<dbReference type="GO" id="GO:0016874">
    <property type="term" value="F:ligase activity"/>
    <property type="evidence" value="ECO:0007669"/>
    <property type="project" value="UniProtKB-KW"/>
</dbReference>
<dbReference type="SUPFAM" id="SSF49879">
    <property type="entry name" value="SMAD/FHA domain"/>
    <property type="match status" value="1"/>
</dbReference>
<feature type="compositionally biased region" description="Acidic residues" evidence="19">
    <location>
        <begin position="163"/>
        <end position="177"/>
    </location>
</feature>
<dbReference type="PANTHER" id="PTHR16079:SF4">
    <property type="entry name" value="E3 UBIQUITIN-PROTEIN LIGASE CHFR"/>
    <property type="match status" value="1"/>
</dbReference>
<keyword evidence="23" id="KW-1185">Reference proteome</keyword>
<dbReference type="PROSITE" id="PS50089">
    <property type="entry name" value="ZF_RING_2"/>
    <property type="match status" value="1"/>
</dbReference>
<evidence type="ECO:0000256" key="5">
    <source>
        <dbReference type="ARBA" id="ARBA00012483"/>
    </source>
</evidence>
<feature type="domain" description="FHA" evidence="20">
    <location>
        <begin position="45"/>
        <end position="94"/>
    </location>
</feature>
<evidence type="ECO:0000256" key="6">
    <source>
        <dbReference type="ARBA" id="ARBA00017908"/>
    </source>
</evidence>
<dbReference type="Proteomes" id="UP001150062">
    <property type="component" value="Unassembled WGS sequence"/>
</dbReference>
<evidence type="ECO:0000256" key="14">
    <source>
        <dbReference type="ARBA" id="ARBA00023242"/>
    </source>
</evidence>
<evidence type="ECO:0000259" key="20">
    <source>
        <dbReference type="PROSITE" id="PS50006"/>
    </source>
</evidence>
<comment type="caution">
    <text evidence="22">The sequence shown here is derived from an EMBL/GenBank/DDBJ whole genome shotgun (WGS) entry which is preliminary data.</text>
</comment>
<evidence type="ECO:0000256" key="2">
    <source>
        <dbReference type="ARBA" id="ARBA00004322"/>
    </source>
</evidence>
<dbReference type="InterPro" id="IPR008984">
    <property type="entry name" value="SMAD_FHA_dom_sf"/>
</dbReference>
<feature type="domain" description="RING-type" evidence="21">
    <location>
        <begin position="267"/>
        <end position="306"/>
    </location>
</feature>